<gene>
    <name evidence="1" type="ORF">F7725_001712</name>
</gene>
<dbReference type="Proteomes" id="UP000518266">
    <property type="component" value="Unassembled WGS sequence"/>
</dbReference>
<organism evidence="1 2">
    <name type="scientific">Dissostichus mawsoni</name>
    <name type="common">Antarctic cod</name>
    <dbReference type="NCBI Taxonomy" id="36200"/>
    <lineage>
        <taxon>Eukaryota</taxon>
        <taxon>Metazoa</taxon>
        <taxon>Chordata</taxon>
        <taxon>Craniata</taxon>
        <taxon>Vertebrata</taxon>
        <taxon>Euteleostomi</taxon>
        <taxon>Actinopterygii</taxon>
        <taxon>Neopterygii</taxon>
        <taxon>Teleostei</taxon>
        <taxon>Neoteleostei</taxon>
        <taxon>Acanthomorphata</taxon>
        <taxon>Eupercaria</taxon>
        <taxon>Perciformes</taxon>
        <taxon>Notothenioidei</taxon>
        <taxon>Nototheniidae</taxon>
        <taxon>Dissostichus</taxon>
    </lineage>
</organism>
<feature type="non-terminal residue" evidence="1">
    <location>
        <position position="172"/>
    </location>
</feature>
<keyword evidence="2" id="KW-1185">Reference proteome</keyword>
<accession>A0A7J5Y1A8</accession>
<sequence>MRDLTGYIRSRHTSDLYLNHEGDIENEDRNSWHELETTKSCEERRRSQRWKARMRNAILLHLEVLTSVHFILPVGSTPTLSHVQTFEEQCPLLKLYFQDFRISRDSLEALMRCLGPERRQAWGHHITVLMTVYWLAHGTPPTVHRLVHQGVEDIAALRQSLIKLPAGPELEE</sequence>
<evidence type="ECO:0000313" key="1">
    <source>
        <dbReference type="EMBL" id="KAF3842863.1"/>
    </source>
</evidence>
<dbReference type="AlphaFoldDB" id="A0A7J5Y1A8"/>
<dbReference type="EMBL" id="JAAKFY010000018">
    <property type="protein sequence ID" value="KAF3842863.1"/>
    <property type="molecule type" value="Genomic_DNA"/>
</dbReference>
<evidence type="ECO:0000313" key="2">
    <source>
        <dbReference type="Proteomes" id="UP000518266"/>
    </source>
</evidence>
<proteinExistence type="predicted"/>
<name>A0A7J5Y1A8_DISMA</name>
<dbReference type="OrthoDB" id="8928178at2759"/>
<reference evidence="1 2" key="1">
    <citation type="submission" date="2020-03" db="EMBL/GenBank/DDBJ databases">
        <title>Dissostichus mawsoni Genome sequencing and assembly.</title>
        <authorList>
            <person name="Park H."/>
        </authorList>
    </citation>
    <scope>NUCLEOTIDE SEQUENCE [LARGE SCALE GENOMIC DNA]</scope>
    <source>
        <strain evidence="1">DM0001</strain>
        <tissue evidence="1">Muscle</tissue>
    </source>
</reference>
<comment type="caution">
    <text evidence="1">The sequence shown here is derived from an EMBL/GenBank/DDBJ whole genome shotgun (WGS) entry which is preliminary data.</text>
</comment>
<protein>
    <submittedName>
        <fullName evidence="1">Uncharacterized protein</fullName>
    </submittedName>
</protein>